<dbReference type="InterPro" id="IPR036527">
    <property type="entry name" value="SCP2_sterol-bd_dom_sf"/>
</dbReference>
<name>A0A345T274_9ACTN</name>
<keyword evidence="2" id="KW-1185">Reference proteome</keyword>
<gene>
    <name evidence="1" type="ORF">C7M71_024435</name>
</gene>
<dbReference type="AlphaFoldDB" id="A0A345T274"/>
<dbReference type="Gene3D" id="3.30.1050.10">
    <property type="entry name" value="SCP2 sterol-binding domain"/>
    <property type="match status" value="1"/>
</dbReference>
<proteinExistence type="predicted"/>
<dbReference type="RefSeq" id="WP_111492541.1">
    <property type="nucleotide sequence ID" value="NZ_CP031264.1"/>
</dbReference>
<organism evidence="1 2">
    <name type="scientific">Peterkaempfera bronchialis</name>
    <dbReference type="NCBI Taxonomy" id="2126346"/>
    <lineage>
        <taxon>Bacteria</taxon>
        <taxon>Bacillati</taxon>
        <taxon>Actinomycetota</taxon>
        <taxon>Actinomycetes</taxon>
        <taxon>Kitasatosporales</taxon>
        <taxon>Streptomycetaceae</taxon>
        <taxon>Peterkaempfera</taxon>
    </lineage>
</organism>
<accession>A0A345T274</accession>
<protein>
    <submittedName>
        <fullName evidence="1">Sterol-binding protein</fullName>
    </submittedName>
</protein>
<dbReference type="EMBL" id="CP031264">
    <property type="protein sequence ID" value="AXI80079.1"/>
    <property type="molecule type" value="Genomic_DNA"/>
</dbReference>
<dbReference type="Proteomes" id="UP000249340">
    <property type="component" value="Chromosome"/>
</dbReference>
<dbReference type="SUPFAM" id="SSF55718">
    <property type="entry name" value="SCP-like"/>
    <property type="match status" value="1"/>
</dbReference>
<sequence length="115" mass="12491">MATSEECRTALTRLSENLSRSDGDVRAAAALDRSLTCWITDLDLTFSGRLRGGRIQDVVETPGAPAEKAQIRLAMSSDDLVSLVGGDLHFASAWAHGRVRLEAGLRDLLRLRSLL</sequence>
<evidence type="ECO:0000313" key="1">
    <source>
        <dbReference type="EMBL" id="AXI80079.1"/>
    </source>
</evidence>
<reference evidence="2" key="1">
    <citation type="submission" date="2018-07" db="EMBL/GenBank/DDBJ databases">
        <title>Streptacidiphilus bronchialis DSM 106435 chromosome.</title>
        <authorList>
            <person name="Batra D."/>
            <person name="Gulvik C.A."/>
        </authorList>
    </citation>
    <scope>NUCLEOTIDE SEQUENCE [LARGE SCALE GENOMIC DNA]</scope>
    <source>
        <strain evidence="2">DSM 106435</strain>
    </source>
</reference>
<evidence type="ECO:0000313" key="2">
    <source>
        <dbReference type="Proteomes" id="UP000249340"/>
    </source>
</evidence>
<dbReference type="KEGG" id="stri:C7M71_024435"/>
<dbReference type="OrthoDB" id="3534000at2"/>